<dbReference type="EMBL" id="OU893339">
    <property type="protein sequence ID" value="CAG9795975.1"/>
    <property type="molecule type" value="Genomic_DNA"/>
</dbReference>
<gene>
    <name evidence="3" type="ORF">DIATSA_LOCUS13202</name>
</gene>
<keyword evidence="1" id="KW-0812">Transmembrane</keyword>
<feature type="transmembrane region" description="Helical" evidence="1">
    <location>
        <begin position="589"/>
        <end position="607"/>
    </location>
</feature>
<keyword evidence="4" id="KW-1185">Reference proteome</keyword>
<keyword evidence="1" id="KW-1133">Transmembrane helix</keyword>
<feature type="transmembrane region" description="Helical" evidence="1">
    <location>
        <begin position="297"/>
        <end position="318"/>
    </location>
</feature>
<feature type="chain" id="PRO_5040319462" description="Acyltransferase 3 domain-containing protein" evidence="2">
    <location>
        <begin position="24"/>
        <end position="636"/>
    </location>
</feature>
<dbReference type="AlphaFoldDB" id="A0A9N9RG15"/>
<evidence type="ECO:0000313" key="4">
    <source>
        <dbReference type="Proteomes" id="UP001153714"/>
    </source>
</evidence>
<reference evidence="3" key="1">
    <citation type="submission" date="2021-12" db="EMBL/GenBank/DDBJ databases">
        <authorList>
            <person name="King R."/>
        </authorList>
    </citation>
    <scope>NUCLEOTIDE SEQUENCE</scope>
</reference>
<dbReference type="InterPro" id="IPR052728">
    <property type="entry name" value="O2_lipid_transport_reg"/>
</dbReference>
<reference evidence="3" key="2">
    <citation type="submission" date="2022-10" db="EMBL/GenBank/DDBJ databases">
        <authorList>
            <consortium name="ENA_rothamsted_submissions"/>
            <consortium name="culmorum"/>
            <person name="King R."/>
        </authorList>
    </citation>
    <scope>NUCLEOTIDE SEQUENCE</scope>
</reference>
<feature type="transmembrane region" description="Helical" evidence="1">
    <location>
        <begin position="475"/>
        <end position="498"/>
    </location>
</feature>
<keyword evidence="1" id="KW-0472">Membrane</keyword>
<evidence type="ECO:0000313" key="3">
    <source>
        <dbReference type="EMBL" id="CAG9795975.1"/>
    </source>
</evidence>
<dbReference type="Proteomes" id="UP001153714">
    <property type="component" value="Chromosome 8"/>
</dbReference>
<dbReference type="PANTHER" id="PTHR11161">
    <property type="entry name" value="O-ACYLTRANSFERASE"/>
    <property type="match status" value="1"/>
</dbReference>
<feature type="transmembrane region" description="Helical" evidence="1">
    <location>
        <begin position="360"/>
        <end position="381"/>
    </location>
</feature>
<feature type="transmembrane region" description="Helical" evidence="1">
    <location>
        <begin position="211"/>
        <end position="235"/>
    </location>
</feature>
<name>A0A9N9RG15_9NEOP</name>
<feature type="signal peptide" evidence="2">
    <location>
        <begin position="1"/>
        <end position="23"/>
    </location>
</feature>
<feature type="transmembrane region" description="Helical" evidence="1">
    <location>
        <begin position="149"/>
        <end position="173"/>
    </location>
</feature>
<feature type="transmembrane region" description="Helical" evidence="1">
    <location>
        <begin position="390"/>
        <end position="408"/>
    </location>
</feature>
<feature type="transmembrane region" description="Helical" evidence="1">
    <location>
        <begin position="255"/>
        <end position="276"/>
    </location>
</feature>
<evidence type="ECO:0000256" key="1">
    <source>
        <dbReference type="SAM" id="Phobius"/>
    </source>
</evidence>
<organism evidence="3 4">
    <name type="scientific">Diatraea saccharalis</name>
    <name type="common">sugarcane borer</name>
    <dbReference type="NCBI Taxonomy" id="40085"/>
    <lineage>
        <taxon>Eukaryota</taxon>
        <taxon>Metazoa</taxon>
        <taxon>Ecdysozoa</taxon>
        <taxon>Arthropoda</taxon>
        <taxon>Hexapoda</taxon>
        <taxon>Insecta</taxon>
        <taxon>Pterygota</taxon>
        <taxon>Neoptera</taxon>
        <taxon>Endopterygota</taxon>
        <taxon>Lepidoptera</taxon>
        <taxon>Glossata</taxon>
        <taxon>Ditrysia</taxon>
        <taxon>Pyraloidea</taxon>
        <taxon>Crambidae</taxon>
        <taxon>Crambinae</taxon>
        <taxon>Diatraea</taxon>
    </lineage>
</organism>
<dbReference type="PANTHER" id="PTHR11161:SF72">
    <property type="entry name" value="FI21449P1"/>
    <property type="match status" value="1"/>
</dbReference>
<feature type="transmembrane region" description="Helical" evidence="1">
    <location>
        <begin position="548"/>
        <end position="569"/>
    </location>
</feature>
<dbReference type="OrthoDB" id="10265389at2759"/>
<proteinExistence type="predicted"/>
<feature type="transmembrane region" description="Helical" evidence="1">
    <location>
        <begin position="518"/>
        <end position="536"/>
    </location>
</feature>
<keyword evidence="2" id="KW-0732">Signal</keyword>
<accession>A0A9N9RG15</accession>
<sequence length="636" mass="73759">MGTLKISYFALVLLICLIQGISALKTISDEDYYSFPPLHHVDRFSQCVGVPGGAYCSAEFNIVTDGPNELYEKMRNYSFSAMRHFDYTKPRYGYCITRRCKEFYKGDSDGELLEAMGLCLNHTLGEEYGLRAVVNYGTCYRHGESKHSVTWLDCVAAALFLTIIALAATATYYDLFAAKKDPKGLLMCFSIPANWARLKAPYPKDKMTERLISFSGIRSITALLVIIMHAIVPLMSTIENTAHLEENYEAHAPHFLYNTHIIMQSFFFMSGFFFVYTKQISNEKTPMTWRQLPRAIFLRWLRLTPVHHFVLLYVLTWYKFAPYGPNWQPLVNDEVEDCQKHWPSLLLYYNNYVNNMRCNIHHWTTAADLHMHTIGLLILVLSPTEKIRDAVLWILTAISLVLPVIETYNRDLEGTFIVGFKVGQDHRGVFKNDTFNYLYKRTHTNMTSFCIGMIYGLFLYKWMKKNVDTSKYKKYVYWYWMIFPVCLCLIYTNAFLIQREGEGKASMGVRLTYALLQKLTWIILLTLLSFGAVCRIENVYRRILEWPLWVPLMKLTYCTYNTNLILSLWLYGTNSQLTFASDMHTMNTAAGVVVLTFIFSTILWLLVEQPFINLVKILVPEKQSILQVETTPKKTD</sequence>
<evidence type="ECO:0008006" key="5">
    <source>
        <dbReference type="Google" id="ProtNLM"/>
    </source>
</evidence>
<feature type="transmembrane region" description="Helical" evidence="1">
    <location>
        <begin position="446"/>
        <end position="463"/>
    </location>
</feature>
<protein>
    <recommendedName>
        <fullName evidence="5">Acyltransferase 3 domain-containing protein</fullName>
    </recommendedName>
</protein>
<evidence type="ECO:0000256" key="2">
    <source>
        <dbReference type="SAM" id="SignalP"/>
    </source>
</evidence>